<evidence type="ECO:0000256" key="5">
    <source>
        <dbReference type="ARBA" id="ARBA00022741"/>
    </source>
</evidence>
<dbReference type="GO" id="GO:0003677">
    <property type="term" value="F:DNA binding"/>
    <property type="evidence" value="ECO:0007669"/>
    <property type="project" value="InterPro"/>
</dbReference>
<feature type="binding site" evidence="9">
    <location>
        <begin position="1124"/>
        <end position="1131"/>
    </location>
    <ligand>
        <name>ATP</name>
        <dbReference type="ChEBI" id="CHEBI:30616"/>
    </ligand>
</feature>
<keyword evidence="13" id="KW-1185">Reference proteome</keyword>
<dbReference type="GO" id="GO:0005886">
    <property type="term" value="C:plasma membrane"/>
    <property type="evidence" value="ECO:0007669"/>
    <property type="project" value="UniProtKB-SubCell"/>
</dbReference>
<accession>A0A7W7WQG3</accession>
<dbReference type="PROSITE" id="PS50901">
    <property type="entry name" value="FTSK"/>
    <property type="match status" value="3"/>
</dbReference>
<evidence type="ECO:0000256" key="10">
    <source>
        <dbReference type="SAM" id="Phobius"/>
    </source>
</evidence>
<dbReference type="RefSeq" id="WP_184535226.1">
    <property type="nucleotide sequence ID" value="NZ_JACHJW010000001.1"/>
</dbReference>
<keyword evidence="2" id="KW-1003">Cell membrane</keyword>
<organism evidence="12 13">
    <name type="scientific">Micromonospora polyrhachis</name>
    <dbReference type="NCBI Taxonomy" id="1282883"/>
    <lineage>
        <taxon>Bacteria</taxon>
        <taxon>Bacillati</taxon>
        <taxon>Actinomycetota</taxon>
        <taxon>Actinomycetes</taxon>
        <taxon>Micromonosporales</taxon>
        <taxon>Micromonosporaceae</taxon>
        <taxon>Micromonospora</taxon>
    </lineage>
</organism>
<feature type="transmembrane region" description="Helical" evidence="10">
    <location>
        <begin position="39"/>
        <end position="57"/>
    </location>
</feature>
<dbReference type="InterPro" id="IPR027417">
    <property type="entry name" value="P-loop_NTPase"/>
</dbReference>
<dbReference type="GO" id="GO:0005524">
    <property type="term" value="F:ATP binding"/>
    <property type="evidence" value="ECO:0007669"/>
    <property type="project" value="UniProtKB-UniRule"/>
</dbReference>
<proteinExistence type="predicted"/>
<dbReference type="InterPro" id="IPR023836">
    <property type="entry name" value="EccCa-like_Actinobacteria"/>
</dbReference>
<evidence type="ECO:0000313" key="12">
    <source>
        <dbReference type="EMBL" id="MBB4959268.1"/>
    </source>
</evidence>
<feature type="domain" description="FtsK" evidence="11">
    <location>
        <begin position="1107"/>
        <end position="1291"/>
    </location>
</feature>
<sequence>MSIDMFRRRVALPEPPQGEIMLQAPPALPRGSGQGGMQMMFMLPMMLGMGAMSFVYIGRSGGAMTWVFGALYISVMVGMLIMAVSRGGASKKAQINDERRDYLRYLGGLRGQVREVAVRQREAALAALPEPADLWSYAGTDRLWERGRTDPDFGRVRVGVGPQRLATALRAPQTAPLEDLDPVASTSLRHFIRTYATVADLPVAVSLRSFRRITLAGDRPIGLHLVRAMLAHLVTFHSPDDLRIAVCVAPDRQDTWDWLKWLPHAMHPGRTDPSGPTRLAAPTLAGLAALLADDPAEPGTRGTFRPGARPDAPHLLILVDGGATHPDAGLVPAGGLAGTTVLEIGGAPSDGAGVLDLVLAQGHLGMRTTDGVALVGEPDQLSVAGAEVVARQLTALHTGSPIRTDQPLAGTFGLSDLLGIGDPRHLDTAVTWCPRAPRDRLRIPIGVDPDGRPVDLDLKESAEGGMGPHGLVIGATGSGKSELLRTLVTGLAATHSSETLNLALIDFKGGATFAGMTDLPHTCAVITNLAADLTLVDRMGDALRGETVRRQELLRAAGNYASVRDYERARADGAPLRPLPSLLVIIDEFSELLSSRPEFIDLFVMIGRLGRSLGIHLMLASQRLEEGRLRGLDSHLSYRIGLRTFSASESRAVLGVPDAYELPSVPGSAYLKHDTTTLQRFKAAYVSGELPPEQAPGTEAEVPYERRILPYRLAPLELTEAEAGAIATATTVDDRKAAPGSVGMTVLDAMVGRLLGHGPAAHQIWLPPLAEPPSLDQLLPPLGLDPERGFCPVGWAGNGQLTVPLAIVDKPYEQRRDLFWAELSGAAGHALVLGGPQSGKSTLLRTLVSALALTHTPAELQFFVLDFGGGGLATVAGLPHVSGYATRMDTEKVRRIVAELTALLAEREKLFAEHRIDSMATFRRQPPPTADGRAFGDVFLVIDGWMTLRQEFEPLDETVTTLAARGLGFGIHVVLSANRAMEIRPALRDLIGTHIELRLGDPADSAYDRRAAASVPTRSPGRGLTSEKLHFLGALPRIDAGNSVADLPAGAADLVKQVDAAWRGARAPQVRLLPRLVPVTDLPAPVPADGQARADRRVPVGLAEADLGPSYLDFDADPHFIAFGDVESGKTNLLRVLAQQIAARYSVADAAIIIGDYRRGLLDAITGPHLLGYAGSEPVLTQLIAEAAQGIQQRMPGPELTAVQLRDRSWWTGPELFVLVDDYDLVVTPTRNPLAPLLEFLPQAKDVGLHLVVTRRTGGASRALYEPGMQRLRDLGTPGLLLSGPRDEGALLADVKPSVQPPGRGQLVNRRTGVSLVQIAWSGDGST</sequence>
<feature type="domain" description="FtsK" evidence="11">
    <location>
        <begin position="815"/>
        <end position="1006"/>
    </location>
</feature>
<dbReference type="NCBIfam" id="TIGR03924">
    <property type="entry name" value="T7SS_EccC_a"/>
    <property type="match status" value="1"/>
</dbReference>
<dbReference type="InterPro" id="IPR023837">
    <property type="entry name" value="EccCb-like_Actinobacteria"/>
</dbReference>
<feature type="binding site" evidence="9">
    <location>
        <begin position="834"/>
        <end position="841"/>
    </location>
    <ligand>
        <name>ATP</name>
        <dbReference type="ChEBI" id="CHEBI:30616"/>
    </ligand>
</feature>
<keyword evidence="5 9" id="KW-0547">Nucleotide-binding</keyword>
<comment type="caution">
    <text evidence="12">The sequence shown here is derived from an EMBL/GenBank/DDBJ whole genome shotgun (WGS) entry which is preliminary data.</text>
</comment>
<name>A0A7W7WQG3_9ACTN</name>
<dbReference type="Gene3D" id="3.40.50.300">
    <property type="entry name" value="P-loop containing nucleotide triphosphate hydrolases"/>
    <property type="match status" value="4"/>
</dbReference>
<dbReference type="Proteomes" id="UP000578819">
    <property type="component" value="Unassembled WGS sequence"/>
</dbReference>
<evidence type="ECO:0000256" key="2">
    <source>
        <dbReference type="ARBA" id="ARBA00022475"/>
    </source>
</evidence>
<evidence type="ECO:0000259" key="11">
    <source>
        <dbReference type="PROSITE" id="PS50901"/>
    </source>
</evidence>
<dbReference type="InterPro" id="IPR002543">
    <property type="entry name" value="FtsK_dom"/>
</dbReference>
<keyword evidence="6 9" id="KW-0067">ATP-binding</keyword>
<evidence type="ECO:0000256" key="3">
    <source>
        <dbReference type="ARBA" id="ARBA00022692"/>
    </source>
</evidence>
<feature type="binding site" evidence="9">
    <location>
        <begin position="474"/>
        <end position="481"/>
    </location>
    <ligand>
        <name>ATP</name>
        <dbReference type="ChEBI" id="CHEBI:30616"/>
    </ligand>
</feature>
<protein>
    <submittedName>
        <fullName evidence="12">S-DNA-T family DNA segregation ATPase FtsK/SpoIIIE</fullName>
    </submittedName>
</protein>
<feature type="transmembrane region" description="Helical" evidence="10">
    <location>
        <begin position="63"/>
        <end position="84"/>
    </location>
</feature>
<dbReference type="InterPro" id="IPR050206">
    <property type="entry name" value="FtsK/SpoIIIE/SftA"/>
</dbReference>
<dbReference type="SMART" id="SM00382">
    <property type="entry name" value="AAA"/>
    <property type="match status" value="3"/>
</dbReference>
<keyword evidence="3 10" id="KW-0812">Transmembrane</keyword>
<evidence type="ECO:0000256" key="4">
    <source>
        <dbReference type="ARBA" id="ARBA00022737"/>
    </source>
</evidence>
<keyword evidence="4" id="KW-0677">Repeat</keyword>
<evidence type="ECO:0000256" key="6">
    <source>
        <dbReference type="ARBA" id="ARBA00022840"/>
    </source>
</evidence>
<dbReference type="SUPFAM" id="SSF52540">
    <property type="entry name" value="P-loop containing nucleoside triphosphate hydrolases"/>
    <property type="match status" value="3"/>
</dbReference>
<evidence type="ECO:0000256" key="1">
    <source>
        <dbReference type="ARBA" id="ARBA00004651"/>
    </source>
</evidence>
<evidence type="ECO:0000256" key="7">
    <source>
        <dbReference type="ARBA" id="ARBA00022989"/>
    </source>
</evidence>
<dbReference type="InterPro" id="IPR003593">
    <property type="entry name" value="AAA+_ATPase"/>
</dbReference>
<dbReference type="EMBL" id="JACHJW010000001">
    <property type="protein sequence ID" value="MBB4959268.1"/>
    <property type="molecule type" value="Genomic_DNA"/>
</dbReference>
<gene>
    <name evidence="12" type="ORF">FHR38_003001</name>
</gene>
<keyword evidence="8 10" id="KW-0472">Membrane</keyword>
<evidence type="ECO:0000256" key="9">
    <source>
        <dbReference type="PROSITE-ProRule" id="PRU00289"/>
    </source>
</evidence>
<evidence type="ECO:0000256" key="8">
    <source>
        <dbReference type="ARBA" id="ARBA00023136"/>
    </source>
</evidence>
<dbReference type="PANTHER" id="PTHR22683:SF1">
    <property type="entry name" value="TYPE VII SECRETION SYSTEM PROTEIN ESSC"/>
    <property type="match status" value="1"/>
</dbReference>
<dbReference type="PANTHER" id="PTHR22683">
    <property type="entry name" value="SPORULATION PROTEIN RELATED"/>
    <property type="match status" value="1"/>
</dbReference>
<reference evidence="12 13" key="1">
    <citation type="submission" date="2020-08" db="EMBL/GenBank/DDBJ databases">
        <title>Sequencing the genomes of 1000 actinobacteria strains.</title>
        <authorList>
            <person name="Klenk H.-P."/>
        </authorList>
    </citation>
    <scope>NUCLEOTIDE SEQUENCE [LARGE SCALE GENOMIC DNA]</scope>
    <source>
        <strain evidence="12 13">DSM 45886</strain>
    </source>
</reference>
<feature type="domain" description="FtsK" evidence="11">
    <location>
        <begin position="451"/>
        <end position="651"/>
    </location>
</feature>
<comment type="subcellular location">
    <subcellularLocation>
        <location evidence="1">Cell membrane</location>
        <topology evidence="1">Multi-pass membrane protein</topology>
    </subcellularLocation>
</comment>
<dbReference type="Pfam" id="PF01580">
    <property type="entry name" value="FtsK_SpoIIIE"/>
    <property type="match status" value="2"/>
</dbReference>
<dbReference type="NCBIfam" id="TIGR03925">
    <property type="entry name" value="T7SS_EccC_b"/>
    <property type="match status" value="1"/>
</dbReference>
<evidence type="ECO:0000313" key="13">
    <source>
        <dbReference type="Proteomes" id="UP000578819"/>
    </source>
</evidence>
<keyword evidence="7 10" id="KW-1133">Transmembrane helix</keyword>